<organism evidence="3 4">
    <name type="scientific">Candidatus Methanoperedens nitratireducens</name>
    <dbReference type="NCBI Taxonomy" id="1392998"/>
    <lineage>
        <taxon>Archaea</taxon>
        <taxon>Methanobacteriati</taxon>
        <taxon>Methanobacteriota</taxon>
        <taxon>Stenosarchaea group</taxon>
        <taxon>Methanomicrobia</taxon>
        <taxon>Methanosarcinales</taxon>
        <taxon>ANME-2 cluster</taxon>
        <taxon>Candidatus Methanoperedentaceae</taxon>
        <taxon>Candidatus Methanoperedens</taxon>
    </lineage>
</organism>
<dbReference type="PANTHER" id="PTHR38139:SF1">
    <property type="entry name" value="NUCLEOSIDE TRANSPORTER_FEOB GTPASE GATE DOMAIN-CONTAINING PROTEIN"/>
    <property type="match status" value="1"/>
</dbReference>
<feature type="transmembrane region" description="Helical" evidence="1">
    <location>
        <begin position="110"/>
        <end position="140"/>
    </location>
</feature>
<feature type="transmembrane region" description="Helical" evidence="1">
    <location>
        <begin position="177"/>
        <end position="200"/>
    </location>
</feature>
<dbReference type="PANTHER" id="PTHR38139">
    <property type="entry name" value="GATE DOMAIN-CONTAINING PROTEIN"/>
    <property type="match status" value="1"/>
</dbReference>
<proteinExistence type="predicted"/>
<dbReference type="Pfam" id="PF07670">
    <property type="entry name" value="Gate"/>
    <property type="match status" value="1"/>
</dbReference>
<protein>
    <recommendedName>
        <fullName evidence="2">Nucleoside transporter/FeoB GTPase Gate domain-containing protein</fullName>
    </recommendedName>
</protein>
<dbReference type="AlphaFoldDB" id="A0A0P8A8M6"/>
<keyword evidence="1" id="KW-0812">Transmembrane</keyword>
<sequence length="312" mass="34502">MLSDAFYLSVDYLLTIIPVMVIGVVAAEFLVEIGWIHKIGFIVSPLIRFAHLREECSISFITAFGSPAASNSMLKKLYDDGIIERKELIVASLINSFPSIIMHWRTMLPVFIPLLGMAGMIYLGILTAVGLLRTLVTLLIGRFLLNEKKYVPNNIIHQPYSFSKSLKMSVKKSRKTIYRIITMTIPVTILVFVMIDAGFFEVLAAFLKEHAVFVPVPGEALPIIAAQFTANIAAYTIAGNLLSAGILNTKEIVVSLLVGKILSSIMSIRILIPYYVGIFGSKLGTQIMIYSALLREGILIIATVMLAIFWQV</sequence>
<reference evidence="3 4" key="1">
    <citation type="submission" date="2015-09" db="EMBL/GenBank/DDBJ databases">
        <title>A metagenomics-based metabolic model of nitrate-dependent anaerobic oxidation of methane by Methanoperedens-like archaea.</title>
        <authorList>
            <person name="Arshad A."/>
            <person name="Speth D.R."/>
            <person name="De Graaf R.M."/>
            <person name="Op Den Camp H.J."/>
            <person name="Jetten M.S."/>
            <person name="Welte C.U."/>
        </authorList>
    </citation>
    <scope>NUCLEOTIDE SEQUENCE [LARGE SCALE GENOMIC DNA]</scope>
</reference>
<evidence type="ECO:0000256" key="1">
    <source>
        <dbReference type="SAM" id="Phobius"/>
    </source>
</evidence>
<feature type="transmembrane region" description="Helical" evidence="1">
    <location>
        <begin position="220"/>
        <end position="242"/>
    </location>
</feature>
<feature type="transmembrane region" description="Helical" evidence="1">
    <location>
        <begin position="12"/>
        <end position="31"/>
    </location>
</feature>
<dbReference type="Proteomes" id="UP000050360">
    <property type="component" value="Unassembled WGS sequence"/>
</dbReference>
<name>A0A0P8A8M6_9EURY</name>
<comment type="caution">
    <text evidence="3">The sequence shown here is derived from an EMBL/GenBank/DDBJ whole genome shotgun (WGS) entry which is preliminary data.</text>
</comment>
<evidence type="ECO:0000259" key="2">
    <source>
        <dbReference type="Pfam" id="PF07670"/>
    </source>
</evidence>
<dbReference type="InterPro" id="IPR011642">
    <property type="entry name" value="Gate_dom"/>
</dbReference>
<keyword evidence="1" id="KW-0472">Membrane</keyword>
<dbReference type="InterPro" id="IPR038880">
    <property type="entry name" value="MJ0871-like"/>
</dbReference>
<accession>A0A0P8A8M6</accession>
<feature type="transmembrane region" description="Helical" evidence="1">
    <location>
        <begin position="254"/>
        <end position="275"/>
    </location>
</feature>
<feature type="transmembrane region" description="Helical" evidence="1">
    <location>
        <begin position="287"/>
        <end position="310"/>
    </location>
</feature>
<evidence type="ECO:0000313" key="4">
    <source>
        <dbReference type="Proteomes" id="UP000050360"/>
    </source>
</evidence>
<gene>
    <name evidence="3" type="ORF">MPEBLZ_00831</name>
</gene>
<dbReference type="EMBL" id="LKCM01000070">
    <property type="protein sequence ID" value="KPQ44604.1"/>
    <property type="molecule type" value="Genomic_DNA"/>
</dbReference>
<evidence type="ECO:0000313" key="3">
    <source>
        <dbReference type="EMBL" id="KPQ44604.1"/>
    </source>
</evidence>
<keyword evidence="1" id="KW-1133">Transmembrane helix</keyword>
<feature type="domain" description="Nucleoside transporter/FeoB GTPase Gate" evidence="2">
    <location>
        <begin position="13"/>
        <end position="115"/>
    </location>
</feature>